<dbReference type="SUPFAM" id="SSF56574">
    <property type="entry name" value="Serpins"/>
    <property type="match status" value="1"/>
</dbReference>
<dbReference type="AlphaFoldDB" id="A0AAV1EEE7"/>
<dbReference type="Proteomes" id="UP001161247">
    <property type="component" value="Chromosome 9"/>
</dbReference>
<sequence length="163" mass="18016">MYVYLPDYYNGLPDLVEKITGQPGFVESHLPRHRVHVGNFFIPKFEISYEMEASDILKKLGLVLPFEEGLTDMANQELRVSQIFHKSFIEINEKGTESAAATGAIMMSFCGAGPIEPPPVVDFVADHPFLFLIREDINGSVLFMGTVVNPVTCLSLAKPLAAV</sequence>
<feature type="domain" description="Serpin" evidence="2">
    <location>
        <begin position="1"/>
        <end position="150"/>
    </location>
</feature>
<dbReference type="InterPro" id="IPR036186">
    <property type="entry name" value="Serpin_sf"/>
</dbReference>
<evidence type="ECO:0000256" key="1">
    <source>
        <dbReference type="ARBA" id="ARBA00009500"/>
    </source>
</evidence>
<organism evidence="3 4">
    <name type="scientific">Oldenlandia corymbosa var. corymbosa</name>
    <dbReference type="NCBI Taxonomy" id="529605"/>
    <lineage>
        <taxon>Eukaryota</taxon>
        <taxon>Viridiplantae</taxon>
        <taxon>Streptophyta</taxon>
        <taxon>Embryophyta</taxon>
        <taxon>Tracheophyta</taxon>
        <taxon>Spermatophyta</taxon>
        <taxon>Magnoliopsida</taxon>
        <taxon>eudicotyledons</taxon>
        <taxon>Gunneridae</taxon>
        <taxon>Pentapetalae</taxon>
        <taxon>asterids</taxon>
        <taxon>lamiids</taxon>
        <taxon>Gentianales</taxon>
        <taxon>Rubiaceae</taxon>
        <taxon>Rubioideae</taxon>
        <taxon>Spermacoceae</taxon>
        <taxon>Hedyotis-Oldenlandia complex</taxon>
        <taxon>Oldenlandia</taxon>
    </lineage>
</organism>
<keyword evidence="4" id="KW-1185">Reference proteome</keyword>
<evidence type="ECO:0000259" key="2">
    <source>
        <dbReference type="Pfam" id="PF00079"/>
    </source>
</evidence>
<dbReference type="GO" id="GO:0005615">
    <property type="term" value="C:extracellular space"/>
    <property type="evidence" value="ECO:0007669"/>
    <property type="project" value="InterPro"/>
</dbReference>
<gene>
    <name evidence="3" type="ORF">OLC1_LOCUS24002</name>
</gene>
<dbReference type="PANTHER" id="PTHR11461:SF211">
    <property type="entry name" value="GH10112P-RELATED"/>
    <property type="match status" value="1"/>
</dbReference>
<dbReference type="Pfam" id="PF00079">
    <property type="entry name" value="Serpin"/>
    <property type="match status" value="1"/>
</dbReference>
<dbReference type="InterPro" id="IPR042185">
    <property type="entry name" value="Serpin_sf_2"/>
</dbReference>
<dbReference type="FunFam" id="2.10.310.10:FF:000001">
    <property type="entry name" value="Serpin family A member 1"/>
    <property type="match status" value="1"/>
</dbReference>
<dbReference type="Gene3D" id="2.10.310.10">
    <property type="entry name" value="Serpins superfamily"/>
    <property type="match status" value="1"/>
</dbReference>
<evidence type="ECO:0000313" key="3">
    <source>
        <dbReference type="EMBL" id="CAI9118030.1"/>
    </source>
</evidence>
<dbReference type="InterPro" id="IPR000215">
    <property type="entry name" value="Serpin_fam"/>
</dbReference>
<dbReference type="Gene3D" id="2.30.39.10">
    <property type="entry name" value="Alpha-1-antitrypsin, domain 1"/>
    <property type="match status" value="1"/>
</dbReference>
<proteinExistence type="inferred from homology"/>
<dbReference type="EMBL" id="OX459126">
    <property type="protein sequence ID" value="CAI9118030.1"/>
    <property type="molecule type" value="Genomic_DNA"/>
</dbReference>
<protein>
    <submittedName>
        <fullName evidence="3">OLC1v1019533C2</fullName>
    </submittedName>
</protein>
<reference evidence="3" key="1">
    <citation type="submission" date="2023-03" db="EMBL/GenBank/DDBJ databases">
        <authorList>
            <person name="Julca I."/>
        </authorList>
    </citation>
    <scope>NUCLEOTIDE SEQUENCE</scope>
</reference>
<dbReference type="PANTHER" id="PTHR11461">
    <property type="entry name" value="SERINE PROTEASE INHIBITOR, SERPIN"/>
    <property type="match status" value="1"/>
</dbReference>
<name>A0AAV1EEE7_OLDCO</name>
<dbReference type="InterPro" id="IPR023796">
    <property type="entry name" value="Serpin_dom"/>
</dbReference>
<dbReference type="InterPro" id="IPR023795">
    <property type="entry name" value="Serpin_CS"/>
</dbReference>
<comment type="similarity">
    <text evidence="1">Belongs to the serpin family.</text>
</comment>
<dbReference type="PROSITE" id="PS00284">
    <property type="entry name" value="SERPIN"/>
    <property type="match status" value="1"/>
</dbReference>
<dbReference type="GO" id="GO:0004867">
    <property type="term" value="F:serine-type endopeptidase inhibitor activity"/>
    <property type="evidence" value="ECO:0007669"/>
    <property type="project" value="InterPro"/>
</dbReference>
<evidence type="ECO:0000313" key="4">
    <source>
        <dbReference type="Proteomes" id="UP001161247"/>
    </source>
</evidence>
<dbReference type="Gene3D" id="6.20.40.10">
    <property type="match status" value="1"/>
</dbReference>
<accession>A0AAV1EEE7</accession>